<accession>A0A1B1SDF4</accession>
<dbReference type="KEGG" id="pary:A4V02_01935"/>
<reference evidence="2" key="1">
    <citation type="submission" date="2016-04" db="EMBL/GenBank/DDBJ databases">
        <title>Complete Genome Sequences of Twelve Strains of a Stable Defined Moderately Diverse Mouse Microbiota 2 (sDMDMm2).</title>
        <authorList>
            <person name="Uchimura Y."/>
            <person name="Wyss M."/>
            <person name="Brugiroux S."/>
            <person name="Limenitakis J.P."/>
            <person name="Stecher B."/>
            <person name="McCoy K.D."/>
            <person name="Macpherson A.J."/>
        </authorList>
    </citation>
    <scope>NUCLEOTIDE SEQUENCE [LARGE SCALE GENOMIC DNA]</scope>
    <source>
        <strain evidence="2">YL27</strain>
    </source>
</reference>
<protein>
    <submittedName>
        <fullName evidence="1">Uncharacterized protein</fullName>
    </submittedName>
</protein>
<dbReference type="Proteomes" id="UP000186351">
    <property type="component" value="Chromosome"/>
</dbReference>
<dbReference type="AlphaFoldDB" id="A0A1B1SDF4"/>
<evidence type="ECO:0000313" key="1">
    <source>
        <dbReference type="EMBL" id="ANU64700.1"/>
    </source>
</evidence>
<dbReference type="EMBL" id="CP015402">
    <property type="protein sequence ID" value="ANU64700.1"/>
    <property type="molecule type" value="Genomic_DNA"/>
</dbReference>
<dbReference type="STRING" id="1796646.A4V02_01935"/>
<dbReference type="OrthoDB" id="194359at2"/>
<accession>A0A1Z2XKP9</accession>
<gene>
    <name evidence="1" type="ORF">A4V02_01935</name>
</gene>
<organism evidence="1 2">
    <name type="scientific">Muribaculum intestinale</name>
    <dbReference type="NCBI Taxonomy" id="1796646"/>
    <lineage>
        <taxon>Bacteria</taxon>
        <taxon>Pseudomonadati</taxon>
        <taxon>Bacteroidota</taxon>
        <taxon>Bacteroidia</taxon>
        <taxon>Bacteroidales</taxon>
        <taxon>Muribaculaceae</taxon>
        <taxon>Muribaculum</taxon>
    </lineage>
</organism>
<sequence length="170" mass="18957">MRPQDIVILLKKVTLIGRDMTNAQVAKDLGISASEVSEALERCRIARLMDNAKQRVNILALKEFLIHGLKYVFPVQPQSKVRGVATAISALPMSDKIVSEKEAYVWPDAKGNLRGESIVPLYRTVPMAVQNDSMLHSLLAIADVFRIGRTREVEIAKDELNSILATYDVR</sequence>
<proteinExistence type="predicted"/>
<name>A0A1B1SDF4_9BACT</name>
<evidence type="ECO:0000313" key="2">
    <source>
        <dbReference type="Proteomes" id="UP000186351"/>
    </source>
</evidence>
<keyword evidence="2" id="KW-1185">Reference proteome</keyword>